<dbReference type="Pfam" id="PF02348">
    <property type="entry name" value="CTP_transf_3"/>
    <property type="match status" value="1"/>
</dbReference>
<dbReference type="CDD" id="cd02517">
    <property type="entry name" value="CMP-KDO-Synthetase"/>
    <property type="match status" value="1"/>
</dbReference>
<evidence type="ECO:0000313" key="11">
    <source>
        <dbReference type="Proteomes" id="UP000077202"/>
    </source>
</evidence>
<dbReference type="EMBL" id="LVLJ01003151">
    <property type="protein sequence ID" value="OAE22582.1"/>
    <property type="molecule type" value="Genomic_DNA"/>
</dbReference>
<dbReference type="GO" id="GO:0008690">
    <property type="term" value="F:3-deoxy-manno-octulosonate cytidylyltransferase activity"/>
    <property type="evidence" value="ECO:0007669"/>
    <property type="project" value="UniProtKB-EC"/>
</dbReference>
<keyword evidence="11" id="KW-1185">Reference proteome</keyword>
<evidence type="ECO:0000256" key="6">
    <source>
        <dbReference type="ARBA" id="ARBA00060845"/>
    </source>
</evidence>
<dbReference type="GO" id="GO:1901137">
    <property type="term" value="P:carbohydrate derivative biosynthetic process"/>
    <property type="evidence" value="ECO:0007669"/>
    <property type="project" value="UniProtKB-ARBA"/>
</dbReference>
<dbReference type="SUPFAM" id="SSF53448">
    <property type="entry name" value="Nucleotide-diphospho-sugar transferases"/>
    <property type="match status" value="1"/>
</dbReference>
<protein>
    <recommendedName>
        <fullName evidence="7">3-deoxy-manno-octulosonate cytidylyltransferase</fullName>
        <ecNumber evidence="7">2.7.7.38</ecNumber>
    </recommendedName>
    <alternativeName>
        <fullName evidence="8">CMP-2-keto-3-deoxyoctulosonic acid synthase</fullName>
    </alternativeName>
</protein>
<evidence type="ECO:0000256" key="4">
    <source>
        <dbReference type="ARBA" id="ARBA00050198"/>
    </source>
</evidence>
<evidence type="ECO:0000256" key="3">
    <source>
        <dbReference type="ARBA" id="ARBA00022695"/>
    </source>
</evidence>
<dbReference type="NCBIfam" id="NF003950">
    <property type="entry name" value="PRK05450.1-3"/>
    <property type="match status" value="1"/>
</dbReference>
<dbReference type="Proteomes" id="UP000077202">
    <property type="component" value="Unassembled WGS sequence"/>
</dbReference>
<dbReference type="PANTHER" id="PTHR42866:SF2">
    <property type="entry name" value="3-DEOXY-MANNO-OCTULOSONATE CYTIDYLYLTRANSFERASE, MITOCHONDRIAL"/>
    <property type="match status" value="1"/>
</dbReference>
<accession>A0A176VQK8</accession>
<dbReference type="EC" id="2.7.7.38" evidence="7"/>
<comment type="pathway">
    <text evidence="5">Nucleotide-sugar biosynthesis; CMP-3-deoxy-D-manno-octulosonate biosynthesis; CMP-3-deoxy-D-manno-octulosonate from 3-deoxy-D-manno-octulosonate and CTP: step 1/1.</text>
</comment>
<dbReference type="GO" id="GO:0016020">
    <property type="term" value="C:membrane"/>
    <property type="evidence" value="ECO:0007669"/>
    <property type="project" value="UniProtKB-SubCell"/>
</dbReference>
<evidence type="ECO:0000256" key="5">
    <source>
        <dbReference type="ARBA" id="ARBA00060624"/>
    </source>
</evidence>
<dbReference type="Gene3D" id="3.90.550.10">
    <property type="entry name" value="Spore Coat Polysaccharide Biosynthesis Protein SpsA, Chain A"/>
    <property type="match status" value="1"/>
</dbReference>
<organism evidence="10 11">
    <name type="scientific">Marchantia polymorpha subsp. ruderalis</name>
    <dbReference type="NCBI Taxonomy" id="1480154"/>
    <lineage>
        <taxon>Eukaryota</taxon>
        <taxon>Viridiplantae</taxon>
        <taxon>Streptophyta</taxon>
        <taxon>Embryophyta</taxon>
        <taxon>Marchantiophyta</taxon>
        <taxon>Marchantiopsida</taxon>
        <taxon>Marchantiidae</taxon>
        <taxon>Marchantiales</taxon>
        <taxon>Marchantiaceae</taxon>
        <taxon>Marchantia</taxon>
    </lineage>
</organism>
<name>A0A176VQK8_MARPO</name>
<evidence type="ECO:0000256" key="2">
    <source>
        <dbReference type="ARBA" id="ARBA00022679"/>
    </source>
</evidence>
<evidence type="ECO:0000256" key="7">
    <source>
        <dbReference type="ARBA" id="ARBA00066873"/>
    </source>
</evidence>
<dbReference type="NCBIfam" id="NF003952">
    <property type="entry name" value="PRK05450.1-5"/>
    <property type="match status" value="1"/>
</dbReference>
<keyword evidence="9" id="KW-0472">Membrane</keyword>
<reference evidence="10" key="1">
    <citation type="submission" date="2016-03" db="EMBL/GenBank/DDBJ databases">
        <title>Mechanisms controlling the formation of the plant cell surface in tip-growing cells are functionally conserved among land plants.</title>
        <authorList>
            <person name="Honkanen S."/>
            <person name="Jones V.A."/>
            <person name="Morieri G."/>
            <person name="Champion C."/>
            <person name="Hetherington A.J."/>
            <person name="Kelly S."/>
            <person name="Saint-Marcoux D."/>
            <person name="Proust H."/>
            <person name="Prescott H."/>
            <person name="Dolan L."/>
        </authorList>
    </citation>
    <scope>NUCLEOTIDE SEQUENCE [LARGE SCALE GENOMIC DNA]</scope>
    <source>
        <tissue evidence="10">Whole gametophyte</tissue>
    </source>
</reference>
<evidence type="ECO:0000256" key="1">
    <source>
        <dbReference type="ARBA" id="ARBA00004370"/>
    </source>
</evidence>
<dbReference type="GO" id="GO:0005829">
    <property type="term" value="C:cytosol"/>
    <property type="evidence" value="ECO:0007669"/>
    <property type="project" value="TreeGrafter"/>
</dbReference>
<keyword evidence="3" id="KW-0548">Nucleotidyltransferase</keyword>
<dbReference type="InterPro" id="IPR029044">
    <property type="entry name" value="Nucleotide-diphossugar_trans"/>
</dbReference>
<evidence type="ECO:0000256" key="8">
    <source>
        <dbReference type="ARBA" id="ARBA00082857"/>
    </source>
</evidence>
<comment type="subcellular location">
    <subcellularLocation>
        <location evidence="1">Membrane</location>
    </subcellularLocation>
</comment>
<comment type="similarity">
    <text evidence="6">Belongs to the KdsB family.</text>
</comment>
<proteinExistence type="inferred from homology"/>
<dbReference type="PANTHER" id="PTHR42866">
    <property type="entry name" value="3-DEOXY-MANNO-OCTULOSONATE CYTIDYLYLTRANSFERASE"/>
    <property type="match status" value="1"/>
</dbReference>
<gene>
    <name evidence="10" type="ORF">AXG93_731s1250</name>
</gene>
<sequence length="293" mass="32322">MKLNFGGGGGGGGLAEWLPTVAAVSAAFTAGMLITHLPSPFTRARRTAVGIIPARFSSSRFEGKPLALILGKPMIQRTWEQAKLATDLDYVVVATDDERIAACCQAFGAEVIMTSEKCANGTERCYEALTKLKRKFDIVVNIQGDEPLIDPEIINGVIQALKNSPDAKFSTAVTALKPEYASDPNRVKCIVDRHGYAIYFSRGMLPFNKKSIANPEFPYLLHLGIQCYDSKFLAVYPHMPTTPLQVEEDLEQLKVLENGYRMKIIKVEHDAHGVDIPSDIQSIENLMKLRHLT</sequence>
<dbReference type="NCBIfam" id="TIGR00466">
    <property type="entry name" value="kdsB"/>
    <property type="match status" value="1"/>
</dbReference>
<comment type="catalytic activity">
    <reaction evidence="4">
        <text>3-deoxy-alpha-D-manno-oct-2-ulosonate + CTP = CMP-3-deoxy-beta-D-manno-octulosonate + diphosphate</text>
        <dbReference type="Rhea" id="RHEA:23448"/>
        <dbReference type="ChEBI" id="CHEBI:33019"/>
        <dbReference type="ChEBI" id="CHEBI:37563"/>
        <dbReference type="ChEBI" id="CHEBI:85986"/>
        <dbReference type="ChEBI" id="CHEBI:85987"/>
        <dbReference type="EC" id="2.7.7.38"/>
    </reaction>
</comment>
<dbReference type="InterPro" id="IPR004528">
    <property type="entry name" value="KdsB"/>
</dbReference>
<keyword evidence="2" id="KW-0808">Transferase</keyword>
<keyword evidence="9" id="KW-0812">Transmembrane</keyword>
<comment type="caution">
    <text evidence="10">The sequence shown here is derived from an EMBL/GenBank/DDBJ whole genome shotgun (WGS) entry which is preliminary data.</text>
</comment>
<dbReference type="AlphaFoldDB" id="A0A176VQK8"/>
<dbReference type="InterPro" id="IPR003329">
    <property type="entry name" value="Cytidylyl_trans"/>
</dbReference>
<keyword evidence="9" id="KW-1133">Transmembrane helix</keyword>
<dbReference type="FunFam" id="3.90.550.10:FF:000011">
    <property type="entry name" value="3-deoxy-manno-octulosonate cytidylyltransferase"/>
    <property type="match status" value="1"/>
</dbReference>
<dbReference type="GO" id="GO:0044281">
    <property type="term" value="P:small molecule metabolic process"/>
    <property type="evidence" value="ECO:0007669"/>
    <property type="project" value="UniProtKB-ARBA"/>
</dbReference>
<feature type="transmembrane region" description="Helical" evidence="9">
    <location>
        <begin position="17"/>
        <end position="37"/>
    </location>
</feature>
<dbReference type="HAMAP" id="MF_00057">
    <property type="entry name" value="KdsB"/>
    <property type="match status" value="1"/>
</dbReference>
<evidence type="ECO:0000256" key="9">
    <source>
        <dbReference type="SAM" id="Phobius"/>
    </source>
</evidence>
<evidence type="ECO:0000313" key="10">
    <source>
        <dbReference type="EMBL" id="OAE22582.1"/>
    </source>
</evidence>